<proteinExistence type="predicted"/>
<sequence>QTKKKKNPHVEYLQRCERALTALAARLHSRFTALPRQRCEFHNLHRLVSVSCFICVYPRPSLVLLRLSRARWAVSSHCAGVMQYS</sequence>
<reference evidence="1" key="1">
    <citation type="submission" date="2025-08" db="UniProtKB">
        <authorList>
            <consortium name="Ensembl"/>
        </authorList>
    </citation>
    <scope>IDENTIFICATION</scope>
</reference>
<evidence type="ECO:0000313" key="2">
    <source>
        <dbReference type="Proteomes" id="UP000694380"/>
    </source>
</evidence>
<protein>
    <submittedName>
        <fullName evidence="1">Uncharacterized protein</fullName>
    </submittedName>
</protein>
<keyword evidence="2" id="KW-1185">Reference proteome</keyword>
<accession>A0A8C3PF25</accession>
<dbReference type="AlphaFoldDB" id="A0A8C3PF25"/>
<dbReference type="Ensembl" id="ENSCPBT00000044572.1">
    <property type="protein sequence ID" value="ENSCPBP00000038005.1"/>
    <property type="gene ID" value="ENSCPBG00000026323.1"/>
</dbReference>
<dbReference type="Proteomes" id="UP000694380">
    <property type="component" value="Unplaced"/>
</dbReference>
<reference evidence="1" key="2">
    <citation type="submission" date="2025-09" db="UniProtKB">
        <authorList>
            <consortium name="Ensembl"/>
        </authorList>
    </citation>
    <scope>IDENTIFICATION</scope>
</reference>
<name>A0A8C3PF25_CHRPI</name>
<evidence type="ECO:0000313" key="1">
    <source>
        <dbReference type="Ensembl" id="ENSCPBP00000038005.1"/>
    </source>
</evidence>
<organism evidence="1 2">
    <name type="scientific">Chrysemys picta bellii</name>
    <name type="common">Western painted turtle</name>
    <name type="synonym">Emys bellii</name>
    <dbReference type="NCBI Taxonomy" id="8478"/>
    <lineage>
        <taxon>Eukaryota</taxon>
        <taxon>Metazoa</taxon>
        <taxon>Chordata</taxon>
        <taxon>Craniata</taxon>
        <taxon>Vertebrata</taxon>
        <taxon>Euteleostomi</taxon>
        <taxon>Archelosauria</taxon>
        <taxon>Testudinata</taxon>
        <taxon>Testudines</taxon>
        <taxon>Cryptodira</taxon>
        <taxon>Durocryptodira</taxon>
        <taxon>Testudinoidea</taxon>
        <taxon>Emydidae</taxon>
        <taxon>Chrysemys</taxon>
    </lineage>
</organism>